<name>A0ABV7J6D6_9GAMM</name>
<proteinExistence type="inferred from homology"/>
<evidence type="ECO:0000256" key="3">
    <source>
        <dbReference type="ARBA" id="ARBA00022598"/>
    </source>
</evidence>
<dbReference type="EC" id="6.3.5.1" evidence="7 8"/>
<feature type="active site" description="Proton acceptor; for glutaminase activity" evidence="7">
    <location>
        <position position="48"/>
    </location>
</feature>
<sequence length="558" mass="61535">MQQTNPDIKIAMAQLNVKVGDLSGNQQLILDAILHARNEQVDLLVLTELSICGYPPEDLLFHQQFLDDCYASVKTIAEATDGIAVVLGFPRNHPNEPELLHNSAALIQNGEIKMIYDKHKLPNYLVFDEKRYFTPGSHDGIASITLNQQTLKLGITICEDIWYEAEPVAHQANQGVDLLINISASPYAADKINSRIAMLQRRAKTFETPLVYCNLVGGQDELIFDGTSCAIDACGQLHALAPSFEAALTIFNFSEPAADIQDTASPHAELYAALVSCTRDYFQKNGFKKAVLGLSGGIDSALTAVIAADAIGAKNVTGVLMPSKYSSDHSVTDAQLLADTLGIHSHVVPIKPMHQSFHEFLEPLFNAHYDDYFHRQTDENIQARIRGVLLMAFSNNSNAILLCTSNKSETAVGYTTLYGDMAGGFAPIKDLFKLQVYALSEYRNNIDPAGPVIPQNTITKPPSAELRPDQKDSDSLPEYDVLDGILKSYLHQHKDAEQIARSLQADLAEVIRVLTLVDRNEYKRQQGAPGPRVTQMAFGKDRRMPITNGFRHRSARSE</sequence>
<feature type="region of interest" description="Disordered" evidence="10">
    <location>
        <begin position="453"/>
        <end position="475"/>
    </location>
</feature>
<feature type="binding site" evidence="7">
    <location>
        <position position="191"/>
    </location>
    <ligand>
        <name>L-glutamine</name>
        <dbReference type="ChEBI" id="CHEBI:58359"/>
    </ligand>
</feature>
<dbReference type="RefSeq" id="WP_077411468.1">
    <property type="nucleotide sequence ID" value="NZ_JBHRTS010000003.1"/>
</dbReference>
<feature type="binding site" evidence="7">
    <location>
        <position position="523"/>
    </location>
    <ligand>
        <name>deamido-NAD(+)</name>
        <dbReference type="ChEBI" id="CHEBI:58437"/>
        <note>ligand shared between two neighboring subunits</note>
    </ligand>
</feature>
<dbReference type="SUPFAM" id="SSF52402">
    <property type="entry name" value="Adenine nucleotide alpha hydrolases-like"/>
    <property type="match status" value="1"/>
</dbReference>
<evidence type="ECO:0000259" key="11">
    <source>
        <dbReference type="PROSITE" id="PS50263"/>
    </source>
</evidence>
<feature type="active site" description="For glutaminase activity" evidence="7">
    <location>
        <position position="118"/>
    </location>
</feature>
<comment type="catalytic activity">
    <reaction evidence="7 8">
        <text>deamido-NAD(+) + L-glutamine + ATP + H2O = L-glutamate + AMP + diphosphate + NAD(+) + H(+)</text>
        <dbReference type="Rhea" id="RHEA:24384"/>
        <dbReference type="ChEBI" id="CHEBI:15377"/>
        <dbReference type="ChEBI" id="CHEBI:15378"/>
        <dbReference type="ChEBI" id="CHEBI:29985"/>
        <dbReference type="ChEBI" id="CHEBI:30616"/>
        <dbReference type="ChEBI" id="CHEBI:33019"/>
        <dbReference type="ChEBI" id="CHEBI:57540"/>
        <dbReference type="ChEBI" id="CHEBI:58359"/>
        <dbReference type="ChEBI" id="CHEBI:58437"/>
        <dbReference type="ChEBI" id="CHEBI:456215"/>
        <dbReference type="EC" id="6.3.5.1"/>
    </reaction>
</comment>
<dbReference type="PROSITE" id="PS50263">
    <property type="entry name" value="CN_HYDROLASE"/>
    <property type="match status" value="1"/>
</dbReference>
<keyword evidence="5 7" id="KW-0067">ATP-binding</keyword>
<dbReference type="Gene3D" id="3.40.50.620">
    <property type="entry name" value="HUPs"/>
    <property type="match status" value="1"/>
</dbReference>
<evidence type="ECO:0000256" key="5">
    <source>
        <dbReference type="ARBA" id="ARBA00022840"/>
    </source>
</evidence>
<dbReference type="Pfam" id="PF02540">
    <property type="entry name" value="NAD_synthase"/>
    <property type="match status" value="1"/>
</dbReference>
<comment type="pathway">
    <text evidence="1 7 8">Cofactor biosynthesis; NAD(+) biosynthesis; NAD(+) from deamido-NAD(+) (L-Gln route): step 1/1.</text>
</comment>
<gene>
    <name evidence="7" type="primary">nadE</name>
    <name evidence="12" type="ORF">ACFODZ_05695</name>
</gene>
<comment type="similarity">
    <text evidence="2 7 8">In the C-terminal section; belongs to the NAD synthetase family.</text>
</comment>
<keyword evidence="3 7" id="KW-0436">Ligase</keyword>
<accession>A0ABV7J6D6</accession>
<feature type="binding site" evidence="7">
    <location>
        <position position="185"/>
    </location>
    <ligand>
        <name>L-glutamine</name>
        <dbReference type="ChEBI" id="CHEBI:58359"/>
    </ligand>
</feature>
<dbReference type="PANTHER" id="PTHR23090:SF9">
    <property type="entry name" value="GLUTAMINE-DEPENDENT NAD(+) SYNTHETASE"/>
    <property type="match status" value="1"/>
</dbReference>
<keyword evidence="13" id="KW-1185">Reference proteome</keyword>
<dbReference type="InterPro" id="IPR022310">
    <property type="entry name" value="NAD/GMP_synthase"/>
</dbReference>
<evidence type="ECO:0000256" key="4">
    <source>
        <dbReference type="ARBA" id="ARBA00022741"/>
    </source>
</evidence>
<comment type="caution">
    <text evidence="7">Lacks conserved residue(s) required for the propagation of feature annotation.</text>
</comment>
<feature type="binding site" evidence="7">
    <location>
        <begin position="293"/>
        <end position="300"/>
    </location>
    <ligand>
        <name>ATP</name>
        <dbReference type="ChEBI" id="CHEBI:30616"/>
    </ligand>
</feature>
<dbReference type="PIRSF" id="PIRSF006630">
    <property type="entry name" value="NADS_GAT"/>
    <property type="match status" value="1"/>
</dbReference>
<dbReference type="GO" id="GO:0003952">
    <property type="term" value="F:NAD+ synthase (glutamine-hydrolyzing) activity"/>
    <property type="evidence" value="ECO:0007669"/>
    <property type="project" value="UniProtKB-EC"/>
</dbReference>
<protein>
    <recommendedName>
        <fullName evidence="7 8">Glutamine-dependent NAD(+) synthetase</fullName>
        <ecNumber evidence="7 8">6.3.5.1</ecNumber>
    </recommendedName>
    <alternativeName>
        <fullName evidence="7 8">NAD(+) synthase [glutamine-hydrolyzing]</fullName>
    </alternativeName>
</protein>
<dbReference type="PANTHER" id="PTHR23090">
    <property type="entry name" value="NH 3 /GLUTAMINE-DEPENDENT NAD + SYNTHETASE"/>
    <property type="match status" value="1"/>
</dbReference>
<dbReference type="EMBL" id="JBHRTS010000003">
    <property type="protein sequence ID" value="MFC3193726.1"/>
    <property type="molecule type" value="Genomic_DNA"/>
</dbReference>
<keyword evidence="6 7" id="KW-0520">NAD</keyword>
<dbReference type="NCBIfam" id="TIGR00552">
    <property type="entry name" value="nadE"/>
    <property type="match status" value="1"/>
</dbReference>
<dbReference type="CDD" id="cd07570">
    <property type="entry name" value="GAT_Gln-NAD-synth"/>
    <property type="match status" value="1"/>
</dbReference>
<evidence type="ECO:0000256" key="1">
    <source>
        <dbReference type="ARBA" id="ARBA00005188"/>
    </source>
</evidence>
<evidence type="ECO:0000256" key="9">
    <source>
        <dbReference type="RuleBase" id="RU003811"/>
    </source>
</evidence>
<dbReference type="InterPro" id="IPR014729">
    <property type="entry name" value="Rossmann-like_a/b/a_fold"/>
</dbReference>
<dbReference type="Proteomes" id="UP001595533">
    <property type="component" value="Unassembled WGS sequence"/>
</dbReference>
<dbReference type="InterPro" id="IPR003010">
    <property type="entry name" value="C-N_Hydrolase"/>
</dbReference>
<dbReference type="SUPFAM" id="SSF56317">
    <property type="entry name" value="Carbon-nitrogen hydrolase"/>
    <property type="match status" value="1"/>
</dbReference>
<dbReference type="Gene3D" id="3.60.110.10">
    <property type="entry name" value="Carbon-nitrogen hydrolase"/>
    <property type="match status" value="1"/>
</dbReference>
<keyword evidence="4 7" id="KW-0547">Nucleotide-binding</keyword>
<dbReference type="InterPro" id="IPR014445">
    <property type="entry name" value="Gln-dep_NAD_synthase"/>
</dbReference>
<evidence type="ECO:0000256" key="6">
    <source>
        <dbReference type="ARBA" id="ARBA00023027"/>
    </source>
</evidence>
<feature type="binding site" evidence="7">
    <location>
        <position position="124"/>
    </location>
    <ligand>
        <name>L-glutamine</name>
        <dbReference type="ChEBI" id="CHEBI:58359"/>
    </ligand>
</feature>
<feature type="domain" description="CN hydrolase" evidence="11">
    <location>
        <begin position="8"/>
        <end position="255"/>
    </location>
</feature>
<dbReference type="NCBIfam" id="NF010588">
    <property type="entry name" value="PRK13981.1"/>
    <property type="match status" value="1"/>
</dbReference>
<evidence type="ECO:0000313" key="13">
    <source>
        <dbReference type="Proteomes" id="UP001595533"/>
    </source>
</evidence>
<comment type="caution">
    <text evidence="12">The sequence shown here is derived from an EMBL/GenBank/DDBJ whole genome shotgun (WGS) entry which is preliminary data.</text>
</comment>
<dbReference type="CDD" id="cd00553">
    <property type="entry name" value="NAD_synthase"/>
    <property type="match status" value="1"/>
</dbReference>
<comment type="function">
    <text evidence="7">Catalyzes the ATP-dependent amidation of deamido-NAD to form NAD. Uses L-glutamine as a nitrogen source.</text>
</comment>
<feature type="active site" description="Nucleophile; for glutaminase activity" evidence="7">
    <location>
        <position position="158"/>
    </location>
</feature>
<feature type="binding site" evidence="7">
    <location>
        <position position="404"/>
    </location>
    <ligand>
        <name>ATP</name>
        <dbReference type="ChEBI" id="CHEBI:30616"/>
    </ligand>
</feature>
<evidence type="ECO:0000256" key="10">
    <source>
        <dbReference type="SAM" id="MobiDB-lite"/>
    </source>
</evidence>
<organism evidence="12 13">
    <name type="scientific">Marinicella sediminis</name>
    <dbReference type="NCBI Taxonomy" id="1792834"/>
    <lineage>
        <taxon>Bacteria</taxon>
        <taxon>Pseudomonadati</taxon>
        <taxon>Pseudomonadota</taxon>
        <taxon>Gammaproteobacteria</taxon>
        <taxon>Lysobacterales</taxon>
        <taxon>Marinicellaceae</taxon>
        <taxon>Marinicella</taxon>
    </lineage>
</organism>
<feature type="binding site" evidence="7">
    <location>
        <position position="409"/>
    </location>
    <ligand>
        <name>deamido-NAD(+)</name>
        <dbReference type="ChEBI" id="CHEBI:58437"/>
        <note>ligand shared between two neighboring subunits</note>
    </ligand>
</feature>
<dbReference type="Pfam" id="PF00795">
    <property type="entry name" value="CN_hydrolase"/>
    <property type="match status" value="1"/>
</dbReference>
<dbReference type="HAMAP" id="MF_02090">
    <property type="entry name" value="NadE_glutamine_dep"/>
    <property type="match status" value="1"/>
</dbReference>
<reference evidence="13" key="1">
    <citation type="journal article" date="2019" name="Int. J. Syst. Evol. Microbiol.">
        <title>The Global Catalogue of Microorganisms (GCM) 10K type strain sequencing project: providing services to taxonomists for standard genome sequencing and annotation.</title>
        <authorList>
            <consortium name="The Broad Institute Genomics Platform"/>
            <consortium name="The Broad Institute Genome Sequencing Center for Infectious Disease"/>
            <person name="Wu L."/>
            <person name="Ma J."/>
        </authorList>
    </citation>
    <scope>NUCLEOTIDE SEQUENCE [LARGE SCALE GENOMIC DNA]</scope>
    <source>
        <strain evidence="13">KCTC 42953</strain>
    </source>
</reference>
<dbReference type="InterPro" id="IPR036526">
    <property type="entry name" value="C-N_Hydrolase_sf"/>
</dbReference>
<evidence type="ECO:0000256" key="7">
    <source>
        <dbReference type="HAMAP-Rule" id="MF_02090"/>
    </source>
</evidence>
<comment type="similarity">
    <text evidence="9">Belongs to the NAD synthetase family.</text>
</comment>
<evidence type="ECO:0000256" key="2">
    <source>
        <dbReference type="ARBA" id="ARBA00007145"/>
    </source>
</evidence>
<evidence type="ECO:0000313" key="12">
    <source>
        <dbReference type="EMBL" id="MFC3193726.1"/>
    </source>
</evidence>
<feature type="binding site" evidence="7">
    <location>
        <position position="380"/>
    </location>
    <ligand>
        <name>deamido-NAD(+)</name>
        <dbReference type="ChEBI" id="CHEBI:58437"/>
        <note>ligand shared between two neighboring subunits</note>
    </ligand>
</feature>
<dbReference type="InterPro" id="IPR003694">
    <property type="entry name" value="NAD_synthase"/>
</dbReference>
<evidence type="ECO:0000256" key="8">
    <source>
        <dbReference type="PIRNR" id="PIRNR006630"/>
    </source>
</evidence>